<evidence type="ECO:0000313" key="3">
    <source>
        <dbReference type="EMBL" id="KAF6220679.1"/>
    </source>
</evidence>
<dbReference type="EMBL" id="JACCJB010000016">
    <property type="protein sequence ID" value="KAF6220679.1"/>
    <property type="molecule type" value="Genomic_DNA"/>
</dbReference>
<dbReference type="SUPFAM" id="SSF52540">
    <property type="entry name" value="P-loop containing nucleoside triphosphate hydrolases"/>
    <property type="match status" value="1"/>
</dbReference>
<organism evidence="3 4">
    <name type="scientific">Letharia lupina</name>
    <dbReference type="NCBI Taxonomy" id="560253"/>
    <lineage>
        <taxon>Eukaryota</taxon>
        <taxon>Fungi</taxon>
        <taxon>Dikarya</taxon>
        <taxon>Ascomycota</taxon>
        <taxon>Pezizomycotina</taxon>
        <taxon>Lecanoromycetes</taxon>
        <taxon>OSLEUM clade</taxon>
        <taxon>Lecanoromycetidae</taxon>
        <taxon>Lecanorales</taxon>
        <taxon>Lecanorineae</taxon>
        <taxon>Parmeliaceae</taxon>
        <taxon>Letharia</taxon>
    </lineage>
</organism>
<accession>A0A8H6CC20</accession>
<dbReference type="InterPro" id="IPR031352">
    <property type="entry name" value="SesA"/>
</dbReference>
<dbReference type="Pfam" id="PF17107">
    <property type="entry name" value="SesA"/>
    <property type="match status" value="1"/>
</dbReference>
<evidence type="ECO:0000256" key="1">
    <source>
        <dbReference type="SAM" id="MobiDB-lite"/>
    </source>
</evidence>
<gene>
    <name evidence="3" type="ORF">HO133_003112</name>
</gene>
<protein>
    <recommendedName>
        <fullName evidence="2">NACHT-NTPase and P-loop NTPases N-terminal domain-containing protein</fullName>
    </recommendedName>
</protein>
<evidence type="ECO:0000259" key="2">
    <source>
        <dbReference type="Pfam" id="PF17107"/>
    </source>
</evidence>
<dbReference type="Gene3D" id="3.40.50.300">
    <property type="entry name" value="P-loop containing nucleotide triphosphate hydrolases"/>
    <property type="match status" value="1"/>
</dbReference>
<dbReference type="PANTHER" id="PTHR46082">
    <property type="entry name" value="ATP/GTP-BINDING PROTEIN-RELATED"/>
    <property type="match status" value="1"/>
</dbReference>
<dbReference type="Pfam" id="PF13424">
    <property type="entry name" value="TPR_12"/>
    <property type="match status" value="2"/>
</dbReference>
<proteinExistence type="predicted"/>
<dbReference type="AlphaFoldDB" id="A0A8H6CC20"/>
<name>A0A8H6CC20_9LECA</name>
<feature type="compositionally biased region" description="Basic and acidic residues" evidence="1">
    <location>
        <begin position="871"/>
        <end position="886"/>
    </location>
</feature>
<dbReference type="InterPro" id="IPR053137">
    <property type="entry name" value="NLR-like"/>
</dbReference>
<dbReference type="GeneID" id="59331524"/>
<evidence type="ECO:0000313" key="4">
    <source>
        <dbReference type="Proteomes" id="UP000593566"/>
    </source>
</evidence>
<sequence>MAEAFAIVGVVQSVLSLVSYGGKVVKRINEFNHNVKGMPESFVKIQQRLPVLLNIVEHLQASHSELNANTEPLLIPLLDGLRKDILSFDETLLKVLPSPHASNKEKITKAIRGVGIQKKIDEFWSSIQDYINTLIAFQQTRHADSLRKLMAKVEGRLERPAEPPTYEASLPSIPKTNPKPVWMVKYNLEEAFVGRDGIMSTIEMQLTESSHRAALAGIGGVGKSRIAIQYSYRHRQLHPTSHIFWVHGGSRSRFETDYRNIARLLDLPGREDPDLDILGLVTDWLSDEANGPWLMILDNADDRDLWLASQKKIAQTNSAFMPLIHHLPRCIVGSLLVTTRDRQLGHQILERKQQPLLISRLEPKEAQSLLSAKLSDQQLNLEVIEKLARELEYLPLTITQAAAYLEQTEISASEYLEVFRAGRSDIPNLLEESIYDPSRDYESSNSVFQTWRLSFEQLTMQSPKAADMLSLMAVLDRQAIPSELIQAPGGNVLDRKAAIAKLKAFSLIQEESSSNKYSLHRLVQLSTQRWLADHDKLSHWQKAAVGAVAREYPVDVTFDQWALIQDLSSHVQIVLAHDFSDPTPLVDRARILHCLGHYTMEQGQTSAALQMLLESHQLREKQLGREDELTLETLGLVGLAHSKLHQHKSARKVLQQFHDSTNRVLGPRHRLTLKGKSRLAVCYNNEGKLREGKELSLQALQLVEEEFGPDSEDTIRVLTNIAYCCNRLRQWREAEDIGLRVLKQRMEQRGPDHPDTLIIMGALAWTYRAQSRFQEAEELDRKALLRRLEILGPDHPKTQLSMTKLAENCGLLGDWERAGELQREVVEAKQRTFGAQHGSTKRARRYLKLVEAALKDERNELAAVQWLTKGGGRESTRMPRGNHSESAKTSSHGYHDSVMHSRNGSTVSVPCFSSMTPVTSPGAQRHSHAPSPSNPDLQDARNEVTRTLQAIKEARAQLARLNRDLAQHVQEFARGNRTVRSAEFDILRYDHRDQVYANMRKAQTEHEGAKERLMRLGMAGYNEIEGAKRDGHSASSLTPRTAMRPNSADSLDTLVEPQPSLQAS</sequence>
<dbReference type="SUPFAM" id="SSF48452">
    <property type="entry name" value="TPR-like"/>
    <property type="match status" value="2"/>
</dbReference>
<keyword evidence="4" id="KW-1185">Reference proteome</keyword>
<feature type="region of interest" description="Disordered" evidence="1">
    <location>
        <begin position="1025"/>
        <end position="1064"/>
    </location>
</feature>
<feature type="region of interest" description="Disordered" evidence="1">
    <location>
        <begin position="870"/>
        <end position="902"/>
    </location>
</feature>
<dbReference type="PANTHER" id="PTHR46082:SF6">
    <property type="entry name" value="AAA+ ATPASE DOMAIN-CONTAINING PROTEIN-RELATED"/>
    <property type="match status" value="1"/>
</dbReference>
<dbReference type="Proteomes" id="UP000593566">
    <property type="component" value="Unassembled WGS sequence"/>
</dbReference>
<feature type="domain" description="NACHT-NTPase and P-loop NTPases N-terminal" evidence="2">
    <location>
        <begin position="12"/>
        <end position="134"/>
    </location>
</feature>
<reference evidence="3 4" key="1">
    <citation type="journal article" date="2020" name="Genomics">
        <title>Complete, high-quality genomes from long-read metagenomic sequencing of two wolf lichen thalli reveals enigmatic genome architecture.</title>
        <authorList>
            <person name="McKenzie S.K."/>
            <person name="Walston R.F."/>
            <person name="Allen J.L."/>
        </authorList>
    </citation>
    <scope>NUCLEOTIDE SEQUENCE [LARGE SCALE GENOMIC DNA]</scope>
    <source>
        <strain evidence="3">WasteWater1</strain>
    </source>
</reference>
<dbReference type="RefSeq" id="XP_037150114.1">
    <property type="nucleotide sequence ID" value="XM_037294036.1"/>
</dbReference>
<dbReference type="Gene3D" id="1.25.40.10">
    <property type="entry name" value="Tetratricopeptide repeat domain"/>
    <property type="match status" value="2"/>
</dbReference>
<comment type="caution">
    <text evidence="3">The sequence shown here is derived from an EMBL/GenBank/DDBJ whole genome shotgun (WGS) entry which is preliminary data.</text>
</comment>
<dbReference type="InterPro" id="IPR027417">
    <property type="entry name" value="P-loop_NTPase"/>
</dbReference>
<dbReference type="InterPro" id="IPR011990">
    <property type="entry name" value="TPR-like_helical_dom_sf"/>
</dbReference>
<feature type="region of interest" description="Disordered" evidence="1">
    <location>
        <begin position="914"/>
        <end position="939"/>
    </location>
</feature>